<reference evidence="7" key="1">
    <citation type="submission" date="2023-12" db="EMBL/GenBank/DDBJ databases">
        <title>Genome assembly of Anisodus tanguticus.</title>
        <authorList>
            <person name="Wang Y.-J."/>
        </authorList>
    </citation>
    <scope>NUCLEOTIDE SEQUENCE</scope>
    <source>
        <strain evidence="7">KB-2021</strain>
        <tissue evidence="7">Leaf</tissue>
    </source>
</reference>
<dbReference type="Proteomes" id="UP001291623">
    <property type="component" value="Unassembled WGS sequence"/>
</dbReference>
<evidence type="ECO:0000259" key="6">
    <source>
        <dbReference type="SMART" id="SM00338"/>
    </source>
</evidence>
<dbReference type="PANTHER" id="PTHR46324:SF3">
    <property type="entry name" value="BASIC LEUCINE ZIPPER 43-RELATED"/>
    <property type="match status" value="1"/>
</dbReference>
<feature type="domain" description="BZIP" evidence="6">
    <location>
        <begin position="19"/>
        <end position="83"/>
    </location>
</feature>
<evidence type="ECO:0000256" key="1">
    <source>
        <dbReference type="ARBA" id="ARBA00004123"/>
    </source>
</evidence>
<sequence>MGIWTSRVPYGSRDRYCSTVYTMKQRRMIPNREFAWRSRMRKQKHLDELWAQVNCLRNENHLLLNKLNHVSGSHDQTLQEMLNSKKKLLDFVKWLLTCSS</sequence>
<dbReference type="InterPro" id="IPR046347">
    <property type="entry name" value="bZIP_sf"/>
</dbReference>
<comment type="caution">
    <text evidence="7">The sequence shown here is derived from an EMBL/GenBank/DDBJ whole genome shotgun (WGS) entry which is preliminary data.</text>
</comment>
<evidence type="ECO:0000313" key="7">
    <source>
        <dbReference type="EMBL" id="KAK4359101.1"/>
    </source>
</evidence>
<evidence type="ECO:0000256" key="2">
    <source>
        <dbReference type="ARBA" id="ARBA00023015"/>
    </source>
</evidence>
<name>A0AAE1RWB7_9SOLA</name>
<dbReference type="Gene3D" id="1.20.5.170">
    <property type="match status" value="1"/>
</dbReference>
<dbReference type="GO" id="GO:0003677">
    <property type="term" value="F:DNA binding"/>
    <property type="evidence" value="ECO:0007669"/>
    <property type="project" value="UniProtKB-KW"/>
</dbReference>
<dbReference type="GO" id="GO:0005634">
    <property type="term" value="C:nucleus"/>
    <property type="evidence" value="ECO:0007669"/>
    <property type="project" value="UniProtKB-SubCell"/>
</dbReference>
<dbReference type="Pfam" id="PF00170">
    <property type="entry name" value="bZIP_1"/>
    <property type="match status" value="1"/>
</dbReference>
<dbReference type="InterPro" id="IPR044521">
    <property type="entry name" value="AtbZIP8/43"/>
</dbReference>
<accession>A0AAE1RWB7</accession>
<dbReference type="SMART" id="SM00338">
    <property type="entry name" value="BRLZ"/>
    <property type="match status" value="1"/>
</dbReference>
<dbReference type="GO" id="GO:0046983">
    <property type="term" value="F:protein dimerization activity"/>
    <property type="evidence" value="ECO:0007669"/>
    <property type="project" value="UniProtKB-ARBA"/>
</dbReference>
<dbReference type="AlphaFoldDB" id="A0AAE1RWB7"/>
<dbReference type="EMBL" id="JAVYJV010000011">
    <property type="protein sequence ID" value="KAK4359101.1"/>
    <property type="molecule type" value="Genomic_DNA"/>
</dbReference>
<dbReference type="CDD" id="cd14702">
    <property type="entry name" value="bZIP_plant_GBF1"/>
    <property type="match status" value="1"/>
</dbReference>
<organism evidence="7 8">
    <name type="scientific">Anisodus tanguticus</name>
    <dbReference type="NCBI Taxonomy" id="243964"/>
    <lineage>
        <taxon>Eukaryota</taxon>
        <taxon>Viridiplantae</taxon>
        <taxon>Streptophyta</taxon>
        <taxon>Embryophyta</taxon>
        <taxon>Tracheophyta</taxon>
        <taxon>Spermatophyta</taxon>
        <taxon>Magnoliopsida</taxon>
        <taxon>eudicotyledons</taxon>
        <taxon>Gunneridae</taxon>
        <taxon>Pentapetalae</taxon>
        <taxon>asterids</taxon>
        <taxon>lamiids</taxon>
        <taxon>Solanales</taxon>
        <taxon>Solanaceae</taxon>
        <taxon>Solanoideae</taxon>
        <taxon>Hyoscyameae</taxon>
        <taxon>Anisodus</taxon>
    </lineage>
</organism>
<protein>
    <recommendedName>
        <fullName evidence="6">BZIP domain-containing protein</fullName>
    </recommendedName>
</protein>
<dbReference type="PANTHER" id="PTHR46324">
    <property type="entry name" value="BASIC LEUCINE ZIPPER 43-RELATED"/>
    <property type="match status" value="1"/>
</dbReference>
<dbReference type="GO" id="GO:0003700">
    <property type="term" value="F:DNA-binding transcription factor activity"/>
    <property type="evidence" value="ECO:0007669"/>
    <property type="project" value="InterPro"/>
</dbReference>
<keyword evidence="4" id="KW-0804">Transcription</keyword>
<evidence type="ECO:0000313" key="8">
    <source>
        <dbReference type="Proteomes" id="UP001291623"/>
    </source>
</evidence>
<keyword evidence="2" id="KW-0805">Transcription regulation</keyword>
<proteinExistence type="predicted"/>
<dbReference type="InterPro" id="IPR045314">
    <property type="entry name" value="bZIP_plant_GBF1"/>
</dbReference>
<keyword evidence="3" id="KW-0238">DNA-binding</keyword>
<evidence type="ECO:0000256" key="4">
    <source>
        <dbReference type="ARBA" id="ARBA00023163"/>
    </source>
</evidence>
<dbReference type="SUPFAM" id="SSF57959">
    <property type="entry name" value="Leucine zipper domain"/>
    <property type="match status" value="1"/>
</dbReference>
<evidence type="ECO:0000256" key="3">
    <source>
        <dbReference type="ARBA" id="ARBA00023125"/>
    </source>
</evidence>
<keyword evidence="8" id="KW-1185">Reference proteome</keyword>
<evidence type="ECO:0000256" key="5">
    <source>
        <dbReference type="ARBA" id="ARBA00023242"/>
    </source>
</evidence>
<dbReference type="InterPro" id="IPR004827">
    <property type="entry name" value="bZIP"/>
</dbReference>
<gene>
    <name evidence="7" type="ORF">RND71_021330</name>
</gene>
<dbReference type="FunFam" id="1.20.5.170:FF:000020">
    <property type="entry name" value="BZIP transcription factor"/>
    <property type="match status" value="1"/>
</dbReference>
<keyword evidence="5" id="KW-0539">Nucleus</keyword>
<comment type="subcellular location">
    <subcellularLocation>
        <location evidence="1">Nucleus</location>
    </subcellularLocation>
</comment>